<feature type="compositionally biased region" description="Pro residues" evidence="6">
    <location>
        <begin position="167"/>
        <end position="190"/>
    </location>
</feature>
<feature type="compositionally biased region" description="Pro residues" evidence="6">
    <location>
        <begin position="246"/>
        <end position="263"/>
    </location>
</feature>
<evidence type="ECO:0000259" key="7">
    <source>
        <dbReference type="PROSITE" id="PS51011"/>
    </source>
</evidence>
<dbReference type="AlphaFoldDB" id="A0A1I8HN03"/>
<evidence type="ECO:0000256" key="5">
    <source>
        <dbReference type="ARBA" id="ARBA00023242"/>
    </source>
</evidence>
<feature type="compositionally biased region" description="Acidic residues" evidence="6">
    <location>
        <begin position="118"/>
        <end position="127"/>
    </location>
</feature>
<evidence type="ECO:0000256" key="1">
    <source>
        <dbReference type="ARBA" id="ARBA00004123"/>
    </source>
</evidence>
<keyword evidence="2" id="KW-0805">Transcription regulation</keyword>
<feature type="compositionally biased region" description="Basic residues" evidence="6">
    <location>
        <begin position="489"/>
        <end position="502"/>
    </location>
</feature>
<feature type="compositionally biased region" description="Acidic residues" evidence="6">
    <location>
        <begin position="89"/>
        <end position="108"/>
    </location>
</feature>
<feature type="region of interest" description="Disordered" evidence="6">
    <location>
        <begin position="141"/>
        <end position="191"/>
    </location>
</feature>
<dbReference type="SUPFAM" id="SSF46774">
    <property type="entry name" value="ARID-like"/>
    <property type="match status" value="1"/>
</dbReference>
<evidence type="ECO:0000256" key="2">
    <source>
        <dbReference type="ARBA" id="ARBA00023015"/>
    </source>
</evidence>
<dbReference type="InterPro" id="IPR036431">
    <property type="entry name" value="ARID_dom_sf"/>
</dbReference>
<comment type="subcellular location">
    <subcellularLocation>
        <location evidence="1">Nucleus</location>
    </subcellularLocation>
</comment>
<evidence type="ECO:0000313" key="8">
    <source>
        <dbReference type="Proteomes" id="UP000095280"/>
    </source>
</evidence>
<feature type="region of interest" description="Disordered" evidence="6">
    <location>
        <begin position="476"/>
        <end position="601"/>
    </location>
</feature>
<reference evidence="9" key="1">
    <citation type="submission" date="2016-11" db="UniProtKB">
        <authorList>
            <consortium name="WormBaseParasite"/>
        </authorList>
    </citation>
    <scope>IDENTIFICATION</scope>
</reference>
<feature type="domain" description="ARID" evidence="7">
    <location>
        <begin position="335"/>
        <end position="425"/>
    </location>
</feature>
<dbReference type="SMART" id="SM01014">
    <property type="entry name" value="ARID"/>
    <property type="match status" value="1"/>
</dbReference>
<proteinExistence type="predicted"/>
<dbReference type="GO" id="GO:0003677">
    <property type="term" value="F:DNA binding"/>
    <property type="evidence" value="ECO:0007669"/>
    <property type="project" value="UniProtKB-KW"/>
</dbReference>
<sequence>PIADCRIPSGRPPQPPPHRIQFISPFICAPGTPHLNSQLRESRSRTARFEPPTDNLQKTHSLPLSAEVPPRRSALDDVDERGGPATTAEADEVVNDELMTEAEVDETDERERRPENDCGGEADDELEEQLDLRLPKLRRTGEALTGSPSPQRQRQQQQPQQQRQLLLPPPMPPHSRPPQPMPPTSLPMPPRDFLAQRDFLLAQQEFFAHHHQQLLAREAAAAVAASVPFLQARPGGLPLPLGLGRPPAPPPLPSAQMPPPPPSSSSALMPPTSGLLGRSDGEEEQRGGTPESLTPPPSEKVGLGLGDDGSPDDSDAGHHWTFEEQFKQLYELSEEPKRKQFLDDLFAFMQRRGTPVNRIPIMAKQVLDLYELFRLVVSKGGLVEVINKKLWREITKGLNLPYMKYLYPYECEKLKLSSPGELQAAIDGNRREGRRPNYPAFECSPNPGGLPPLLTYHSSMLTGKAMSDRDFACLTPPVLRATPGDERHHQHHQPHPHHHHALHPQNLSDASPKDLSSAAVAAAANKGFNGDSGNGAGGGGSLKRSSSGSDTAGVASFVPGGVADHQPPPPKRPTANGSGSSSAGDTRSPPPPITAGVGNSG</sequence>
<keyword evidence="8" id="KW-1185">Reference proteome</keyword>
<dbReference type="PANTHER" id="PTHR15348:SF0">
    <property type="entry name" value="PROTEIN DEAD RINGER"/>
    <property type="match status" value="1"/>
</dbReference>
<dbReference type="FunFam" id="1.10.150.60:FF:000007">
    <property type="entry name" value="AT-rich interactive domain-containing protein 3C"/>
    <property type="match status" value="1"/>
</dbReference>
<evidence type="ECO:0000256" key="4">
    <source>
        <dbReference type="ARBA" id="ARBA00023163"/>
    </source>
</evidence>
<evidence type="ECO:0000256" key="6">
    <source>
        <dbReference type="SAM" id="MobiDB-lite"/>
    </source>
</evidence>
<dbReference type="PANTHER" id="PTHR15348">
    <property type="entry name" value="AT-RICH INTERACTIVE DOMAIN-CONTAINING PROTEIN ARID DOMAIN- CONTAINING PROTEIN DEAD RINGER PROTEIN B-CELL REGULATOR OF IGH TRANSCRIPTION BRIGHT"/>
    <property type="match status" value="1"/>
</dbReference>
<accession>A0A1I8HN03</accession>
<feature type="compositionally biased region" description="Low complexity" evidence="6">
    <location>
        <begin position="518"/>
        <end position="529"/>
    </location>
</feature>
<dbReference type="WBParaSite" id="maker-uti_cns_0007052-snap-gene-0.5-mRNA-1">
    <property type="protein sequence ID" value="maker-uti_cns_0007052-snap-gene-0.5-mRNA-1"/>
    <property type="gene ID" value="maker-uti_cns_0007052-snap-gene-0.5"/>
</dbReference>
<feature type="compositionally biased region" description="Polar residues" evidence="6">
    <location>
        <begin position="575"/>
        <end position="585"/>
    </location>
</feature>
<dbReference type="Gene3D" id="1.10.150.60">
    <property type="entry name" value="ARID DNA-binding domain"/>
    <property type="match status" value="1"/>
</dbReference>
<keyword evidence="3" id="KW-0238">DNA-binding</keyword>
<keyword evidence="5" id="KW-0539">Nucleus</keyword>
<feature type="region of interest" description="Disordered" evidence="6">
    <location>
        <begin position="238"/>
        <end position="318"/>
    </location>
</feature>
<evidence type="ECO:0000313" key="9">
    <source>
        <dbReference type="WBParaSite" id="maker-uti_cns_0007052-snap-gene-0.5-mRNA-1"/>
    </source>
</evidence>
<dbReference type="GO" id="GO:0005634">
    <property type="term" value="C:nucleus"/>
    <property type="evidence" value="ECO:0007669"/>
    <property type="project" value="UniProtKB-SubCell"/>
</dbReference>
<dbReference type="SMART" id="SM00501">
    <property type="entry name" value="BRIGHT"/>
    <property type="match status" value="1"/>
</dbReference>
<feature type="region of interest" description="Disordered" evidence="6">
    <location>
        <begin position="1"/>
        <end position="127"/>
    </location>
</feature>
<evidence type="ECO:0000256" key="3">
    <source>
        <dbReference type="ARBA" id="ARBA00023125"/>
    </source>
</evidence>
<name>A0A1I8HN03_9PLAT</name>
<dbReference type="GO" id="GO:0006357">
    <property type="term" value="P:regulation of transcription by RNA polymerase II"/>
    <property type="evidence" value="ECO:0007669"/>
    <property type="project" value="InterPro"/>
</dbReference>
<dbReference type="Pfam" id="PF01388">
    <property type="entry name" value="ARID"/>
    <property type="match status" value="1"/>
</dbReference>
<keyword evidence="4" id="KW-0804">Transcription</keyword>
<feature type="compositionally biased region" description="Gly residues" evidence="6">
    <location>
        <begin position="530"/>
        <end position="541"/>
    </location>
</feature>
<feature type="compositionally biased region" description="Low complexity" evidence="6">
    <location>
        <begin position="147"/>
        <end position="166"/>
    </location>
</feature>
<dbReference type="InterPro" id="IPR001606">
    <property type="entry name" value="ARID_dom"/>
</dbReference>
<dbReference type="PROSITE" id="PS51011">
    <property type="entry name" value="ARID"/>
    <property type="match status" value="1"/>
</dbReference>
<dbReference type="Proteomes" id="UP000095280">
    <property type="component" value="Unplaced"/>
</dbReference>
<protein>
    <submittedName>
        <fullName evidence="9">ARID domain-containing protein</fullName>
    </submittedName>
</protein>
<dbReference type="InterPro" id="IPR045147">
    <property type="entry name" value="ARI3A/B/C"/>
</dbReference>
<organism evidence="8 9">
    <name type="scientific">Macrostomum lignano</name>
    <dbReference type="NCBI Taxonomy" id="282301"/>
    <lineage>
        <taxon>Eukaryota</taxon>
        <taxon>Metazoa</taxon>
        <taxon>Spiralia</taxon>
        <taxon>Lophotrochozoa</taxon>
        <taxon>Platyhelminthes</taxon>
        <taxon>Rhabditophora</taxon>
        <taxon>Macrostomorpha</taxon>
        <taxon>Macrostomida</taxon>
        <taxon>Macrostomidae</taxon>
        <taxon>Macrostomum</taxon>
    </lineage>
</organism>